<keyword evidence="3" id="KW-1185">Reference proteome</keyword>
<proteinExistence type="predicted"/>
<feature type="region of interest" description="Disordered" evidence="1">
    <location>
        <begin position="1"/>
        <end position="25"/>
    </location>
</feature>
<evidence type="ECO:0000313" key="2">
    <source>
        <dbReference type="EMBL" id="KAK9904149.1"/>
    </source>
</evidence>
<name>A0ABR2YG84_9CHLO</name>
<evidence type="ECO:0000256" key="1">
    <source>
        <dbReference type="SAM" id="MobiDB-lite"/>
    </source>
</evidence>
<sequence length="97" mass="10445">MPQKALFNKVRKSQGKSLAANRHGKVVKHKKGNFVLLPKRDSAKKILNDGKELTKAINHKNEEAAAGKAEQSGGRLGIVKAPPGTDKDSKAGPKRPK</sequence>
<dbReference type="PANTHER" id="PTHR36769">
    <property type="entry name" value="2,3-BISPHOSPHOGLYCERATE-DEPENDENT PHOSPHOGLYCERATE MUTASE"/>
    <property type="match status" value="1"/>
</dbReference>
<comment type="caution">
    <text evidence="2">The sequence shown here is derived from an EMBL/GenBank/DDBJ whole genome shotgun (WGS) entry which is preliminary data.</text>
</comment>
<dbReference type="PANTHER" id="PTHR36769:SF1">
    <property type="entry name" value="2,3-BISPHOSPHOGLYCERATE-DEPENDENT PHOSPHOGLYCERATE MUTASE"/>
    <property type="match status" value="1"/>
</dbReference>
<evidence type="ECO:0000313" key="3">
    <source>
        <dbReference type="Proteomes" id="UP001491310"/>
    </source>
</evidence>
<accession>A0ABR2YG84</accession>
<organism evidence="2 3">
    <name type="scientific">Coccomyxa subellipsoidea</name>
    <dbReference type="NCBI Taxonomy" id="248742"/>
    <lineage>
        <taxon>Eukaryota</taxon>
        <taxon>Viridiplantae</taxon>
        <taxon>Chlorophyta</taxon>
        <taxon>core chlorophytes</taxon>
        <taxon>Trebouxiophyceae</taxon>
        <taxon>Trebouxiophyceae incertae sedis</taxon>
        <taxon>Coccomyxaceae</taxon>
        <taxon>Coccomyxa</taxon>
    </lineage>
</organism>
<dbReference type="Pfam" id="PF09495">
    <property type="entry name" value="DUF2462"/>
    <property type="match status" value="1"/>
</dbReference>
<protein>
    <submittedName>
        <fullName evidence="2">Uncharacterized protein</fullName>
    </submittedName>
</protein>
<reference evidence="2 3" key="1">
    <citation type="journal article" date="2024" name="Nat. Commun.">
        <title>Phylogenomics reveals the evolutionary origins of lichenization in chlorophyte algae.</title>
        <authorList>
            <person name="Puginier C."/>
            <person name="Libourel C."/>
            <person name="Otte J."/>
            <person name="Skaloud P."/>
            <person name="Haon M."/>
            <person name="Grisel S."/>
            <person name="Petersen M."/>
            <person name="Berrin J.G."/>
            <person name="Delaux P.M."/>
            <person name="Dal Grande F."/>
            <person name="Keller J."/>
        </authorList>
    </citation>
    <scope>NUCLEOTIDE SEQUENCE [LARGE SCALE GENOMIC DNA]</scope>
    <source>
        <strain evidence="2 3">SAG 216-7</strain>
    </source>
</reference>
<gene>
    <name evidence="2" type="ORF">WJX75_005438</name>
</gene>
<dbReference type="InterPro" id="IPR019034">
    <property type="entry name" value="UPF0390"/>
</dbReference>
<dbReference type="Proteomes" id="UP001491310">
    <property type="component" value="Unassembled WGS sequence"/>
</dbReference>
<dbReference type="EMBL" id="JALJOT010000013">
    <property type="protein sequence ID" value="KAK9904149.1"/>
    <property type="molecule type" value="Genomic_DNA"/>
</dbReference>
<feature type="region of interest" description="Disordered" evidence="1">
    <location>
        <begin position="58"/>
        <end position="97"/>
    </location>
</feature>